<dbReference type="GeneID" id="71514103"/>
<dbReference type="Proteomes" id="UP000182945">
    <property type="component" value="Chromosome"/>
</dbReference>
<feature type="transmembrane region" description="Helical" evidence="1">
    <location>
        <begin position="7"/>
        <end position="27"/>
    </location>
</feature>
<evidence type="ECO:0000313" key="2">
    <source>
        <dbReference type="EMBL" id="APC47907.1"/>
    </source>
</evidence>
<dbReference type="Pfam" id="PF10710">
    <property type="entry name" value="DUF2512"/>
    <property type="match status" value="1"/>
</dbReference>
<gene>
    <name evidence="2" type="ORF">BME96_06865</name>
</gene>
<proteinExistence type="predicted"/>
<protein>
    <recommendedName>
        <fullName evidence="4">DUF2512 family protein</fullName>
    </recommendedName>
</protein>
<evidence type="ECO:0008006" key="4">
    <source>
        <dbReference type="Google" id="ProtNLM"/>
    </source>
</evidence>
<feature type="transmembrane region" description="Helical" evidence="1">
    <location>
        <begin position="87"/>
        <end position="105"/>
    </location>
</feature>
<dbReference type="EMBL" id="CP017962">
    <property type="protein sequence ID" value="APC47907.1"/>
    <property type="molecule type" value="Genomic_DNA"/>
</dbReference>
<sequence>MEHWKAVFMKFIMCTGILGLVLGLFFGVSFPNIFILSVLLTVVSYIVGDVYLLPRFENWGATLFDFILAFVAIYLLGSFLFEMEIPLVTASLVSSAFLAVGEYFFHKYMANQVLDGHAIRSDEEKELINQKLQAEYSEELNQGIPEDREE</sequence>
<organism evidence="2 3">
    <name type="scientific">Virgibacillus halodenitrificans</name>
    <name type="common">Bacillus halodenitrificans</name>
    <dbReference type="NCBI Taxonomy" id="1482"/>
    <lineage>
        <taxon>Bacteria</taxon>
        <taxon>Bacillati</taxon>
        <taxon>Bacillota</taxon>
        <taxon>Bacilli</taxon>
        <taxon>Bacillales</taxon>
        <taxon>Bacillaceae</taxon>
        <taxon>Virgibacillus</taxon>
    </lineage>
</organism>
<name>A0AAC9IZM0_VIRHA</name>
<dbReference type="AlphaFoldDB" id="A0AAC9IZM0"/>
<dbReference type="RefSeq" id="WP_071648734.1">
    <property type="nucleotide sequence ID" value="NZ_CP017962.1"/>
</dbReference>
<feature type="transmembrane region" description="Helical" evidence="1">
    <location>
        <begin position="33"/>
        <end position="52"/>
    </location>
</feature>
<reference evidence="2 3" key="1">
    <citation type="submission" date="2016-11" db="EMBL/GenBank/DDBJ databases">
        <title>Complete genome sequencing of Virgibacillus halodenitrificans PDB-F2.</title>
        <authorList>
            <person name="Sun Z."/>
            <person name="Zhou Y."/>
            <person name="Li H."/>
        </authorList>
    </citation>
    <scope>NUCLEOTIDE SEQUENCE [LARGE SCALE GENOMIC DNA]</scope>
    <source>
        <strain evidence="2 3">PDB-F2</strain>
    </source>
</reference>
<dbReference type="InterPro" id="IPR019649">
    <property type="entry name" value="DUF2512"/>
</dbReference>
<keyword evidence="1" id="KW-1133">Transmembrane helix</keyword>
<keyword evidence="1" id="KW-0472">Membrane</keyword>
<feature type="transmembrane region" description="Helical" evidence="1">
    <location>
        <begin position="59"/>
        <end position="81"/>
    </location>
</feature>
<evidence type="ECO:0000256" key="1">
    <source>
        <dbReference type="SAM" id="Phobius"/>
    </source>
</evidence>
<keyword evidence="1" id="KW-0812">Transmembrane</keyword>
<dbReference type="KEGG" id="vhl:BME96_06865"/>
<accession>A0AAC9IZM0</accession>
<evidence type="ECO:0000313" key="3">
    <source>
        <dbReference type="Proteomes" id="UP000182945"/>
    </source>
</evidence>